<organism evidence="2 3">
    <name type="scientific">Polystyrenella longa</name>
    <dbReference type="NCBI Taxonomy" id="2528007"/>
    <lineage>
        <taxon>Bacteria</taxon>
        <taxon>Pseudomonadati</taxon>
        <taxon>Planctomycetota</taxon>
        <taxon>Planctomycetia</taxon>
        <taxon>Planctomycetales</taxon>
        <taxon>Planctomycetaceae</taxon>
        <taxon>Polystyrenella</taxon>
    </lineage>
</organism>
<evidence type="ECO:0008006" key="4">
    <source>
        <dbReference type="Google" id="ProtNLM"/>
    </source>
</evidence>
<gene>
    <name evidence="2" type="ORF">Pla110_23990</name>
</gene>
<evidence type="ECO:0000313" key="2">
    <source>
        <dbReference type="EMBL" id="QDU80667.1"/>
    </source>
</evidence>
<evidence type="ECO:0000256" key="1">
    <source>
        <dbReference type="SAM" id="SignalP"/>
    </source>
</evidence>
<keyword evidence="1" id="KW-0732">Signal</keyword>
<accession>A0A518CN69</accession>
<evidence type="ECO:0000313" key="3">
    <source>
        <dbReference type="Proteomes" id="UP000317178"/>
    </source>
</evidence>
<proteinExistence type="predicted"/>
<sequence precursor="true">MLVKISALAIFAGVLCSVGCFGLTLGGTQGATNHTHTHNYSSPTLAQELTELKKIKDEGIIAEHEYALAQNKLINDYGSIATAARIAQGDLSNIEQVSHAQATDTSNLKRTLVAPHPLISVQENSSSTD</sequence>
<feature type="chain" id="PRO_5021913982" description="SHOCT domain-containing protein" evidence="1">
    <location>
        <begin position="23"/>
        <end position="129"/>
    </location>
</feature>
<dbReference type="EMBL" id="CP036281">
    <property type="protein sequence ID" value="QDU80667.1"/>
    <property type="molecule type" value="Genomic_DNA"/>
</dbReference>
<dbReference type="AlphaFoldDB" id="A0A518CN69"/>
<dbReference type="RefSeq" id="WP_144995923.1">
    <property type="nucleotide sequence ID" value="NZ_CP036281.1"/>
</dbReference>
<feature type="signal peptide" evidence="1">
    <location>
        <begin position="1"/>
        <end position="22"/>
    </location>
</feature>
<dbReference type="Proteomes" id="UP000317178">
    <property type="component" value="Chromosome"/>
</dbReference>
<name>A0A518CN69_9PLAN</name>
<reference evidence="2 3" key="1">
    <citation type="submission" date="2019-02" db="EMBL/GenBank/DDBJ databases">
        <title>Deep-cultivation of Planctomycetes and their phenomic and genomic characterization uncovers novel biology.</title>
        <authorList>
            <person name="Wiegand S."/>
            <person name="Jogler M."/>
            <person name="Boedeker C."/>
            <person name="Pinto D."/>
            <person name="Vollmers J."/>
            <person name="Rivas-Marin E."/>
            <person name="Kohn T."/>
            <person name="Peeters S.H."/>
            <person name="Heuer A."/>
            <person name="Rast P."/>
            <person name="Oberbeckmann S."/>
            <person name="Bunk B."/>
            <person name="Jeske O."/>
            <person name="Meyerdierks A."/>
            <person name="Storesund J.E."/>
            <person name="Kallscheuer N."/>
            <person name="Luecker S."/>
            <person name="Lage O.M."/>
            <person name="Pohl T."/>
            <person name="Merkel B.J."/>
            <person name="Hornburger P."/>
            <person name="Mueller R.-W."/>
            <person name="Bruemmer F."/>
            <person name="Labrenz M."/>
            <person name="Spormann A.M."/>
            <person name="Op den Camp H."/>
            <person name="Overmann J."/>
            <person name="Amann R."/>
            <person name="Jetten M.S.M."/>
            <person name="Mascher T."/>
            <person name="Medema M.H."/>
            <person name="Devos D.P."/>
            <person name="Kaster A.-K."/>
            <person name="Ovreas L."/>
            <person name="Rohde M."/>
            <person name="Galperin M.Y."/>
            <person name="Jogler C."/>
        </authorList>
    </citation>
    <scope>NUCLEOTIDE SEQUENCE [LARGE SCALE GENOMIC DNA]</scope>
    <source>
        <strain evidence="2 3">Pla110</strain>
    </source>
</reference>
<keyword evidence="3" id="KW-1185">Reference proteome</keyword>
<dbReference type="KEGG" id="plon:Pla110_23990"/>
<protein>
    <recommendedName>
        <fullName evidence="4">SHOCT domain-containing protein</fullName>
    </recommendedName>
</protein>